<dbReference type="PANTHER" id="PTHR30087">
    <property type="entry name" value="INNER MEMBRANE PROTEIN"/>
    <property type="match status" value="1"/>
</dbReference>
<gene>
    <name evidence="1" type="ORF">ACD_2C00052G0009</name>
</gene>
<dbReference type="PANTHER" id="PTHR30087:SF1">
    <property type="entry name" value="HYPOTHETICAL CYTOSOLIC PROTEIN"/>
    <property type="match status" value="1"/>
</dbReference>
<dbReference type="EMBL" id="AMFJ01000052">
    <property type="protein sequence ID" value="EKE30048.1"/>
    <property type="molecule type" value="Genomic_DNA"/>
</dbReference>
<name>K2G482_9BACT</name>
<dbReference type="Pfam" id="PF04463">
    <property type="entry name" value="2-thiour_desulf"/>
    <property type="match status" value="1"/>
</dbReference>
<reference evidence="1" key="1">
    <citation type="journal article" date="2012" name="Science">
        <title>Fermentation, hydrogen, and sulfur metabolism in multiple uncultivated bacterial phyla.</title>
        <authorList>
            <person name="Wrighton K.C."/>
            <person name="Thomas B.C."/>
            <person name="Sharon I."/>
            <person name="Miller C.S."/>
            <person name="Castelle C.J."/>
            <person name="VerBerkmoes N.C."/>
            <person name="Wilkins M.J."/>
            <person name="Hettich R.L."/>
            <person name="Lipton M.S."/>
            <person name="Williams K.H."/>
            <person name="Long P.E."/>
            <person name="Banfield J.F."/>
        </authorList>
    </citation>
    <scope>NUCLEOTIDE SEQUENCE [LARGE SCALE GENOMIC DNA]</scope>
</reference>
<proteinExistence type="predicted"/>
<comment type="caution">
    <text evidence="1">The sequence shown here is derived from an EMBL/GenBank/DDBJ whole genome shotgun (WGS) entry which is preliminary data.</text>
</comment>
<dbReference type="AlphaFoldDB" id="K2G482"/>
<protein>
    <submittedName>
        <fullName evidence="1">Uncharacterized protein</fullName>
    </submittedName>
</protein>
<organism evidence="1">
    <name type="scientific">uncultured bacterium</name>
    <name type="common">gcode 4</name>
    <dbReference type="NCBI Taxonomy" id="1234023"/>
    <lineage>
        <taxon>Bacteria</taxon>
        <taxon>environmental samples</taxon>
    </lineage>
</organism>
<accession>K2G482</accession>
<sequence length="139" mass="16642">MILVSACLAWMNCRYDWSSCPNQKIIDMVKSWLATPVCPELLWWLSTPRSPCEKRWKRFITQDWEDMTESFVRWAHEALAIALERWCKRAILKSKSPSCWSGLIFDGLFTWRLTKWDWVLAEILKEKGIKVENELMLWQ</sequence>
<dbReference type="InterPro" id="IPR007553">
    <property type="entry name" value="2-thiour_desulf"/>
</dbReference>
<evidence type="ECO:0000313" key="1">
    <source>
        <dbReference type="EMBL" id="EKE30048.1"/>
    </source>
</evidence>